<protein>
    <submittedName>
        <fullName evidence="2">Uncharacterized protein</fullName>
    </submittedName>
</protein>
<sequence length="66" mass="6946">MPLGKRRSSKDPHQRGDEPAILDTEDMDGPDVPLGGGPDPDTVSLASVTAVTTNVSNKRQAPKPHS</sequence>
<comment type="caution">
    <text evidence="2">The sequence shown here is derived from an EMBL/GenBank/DDBJ whole genome shotgun (WGS) entry which is preliminary data.</text>
</comment>
<feature type="compositionally biased region" description="Basic and acidic residues" evidence="1">
    <location>
        <begin position="9"/>
        <end position="18"/>
    </location>
</feature>
<gene>
    <name evidence="2" type="ORF">SKAU_G00207430</name>
</gene>
<organism evidence="2 3">
    <name type="scientific">Synaphobranchus kaupii</name>
    <name type="common">Kaup's arrowtooth eel</name>
    <dbReference type="NCBI Taxonomy" id="118154"/>
    <lineage>
        <taxon>Eukaryota</taxon>
        <taxon>Metazoa</taxon>
        <taxon>Chordata</taxon>
        <taxon>Craniata</taxon>
        <taxon>Vertebrata</taxon>
        <taxon>Euteleostomi</taxon>
        <taxon>Actinopterygii</taxon>
        <taxon>Neopterygii</taxon>
        <taxon>Teleostei</taxon>
        <taxon>Anguilliformes</taxon>
        <taxon>Synaphobranchidae</taxon>
        <taxon>Synaphobranchus</taxon>
    </lineage>
</organism>
<dbReference type="EMBL" id="JAINUF010000007">
    <property type="protein sequence ID" value="KAJ8353176.1"/>
    <property type="molecule type" value="Genomic_DNA"/>
</dbReference>
<evidence type="ECO:0000256" key="1">
    <source>
        <dbReference type="SAM" id="MobiDB-lite"/>
    </source>
</evidence>
<dbReference type="AlphaFoldDB" id="A0A9Q1IUK4"/>
<proteinExistence type="predicted"/>
<evidence type="ECO:0000313" key="3">
    <source>
        <dbReference type="Proteomes" id="UP001152622"/>
    </source>
</evidence>
<accession>A0A9Q1IUK4</accession>
<evidence type="ECO:0000313" key="2">
    <source>
        <dbReference type="EMBL" id="KAJ8353176.1"/>
    </source>
</evidence>
<keyword evidence="3" id="KW-1185">Reference proteome</keyword>
<dbReference type="Proteomes" id="UP001152622">
    <property type="component" value="Chromosome 7"/>
</dbReference>
<name>A0A9Q1IUK4_SYNKA</name>
<reference evidence="2" key="1">
    <citation type="journal article" date="2023" name="Science">
        <title>Genome structures resolve the early diversification of teleost fishes.</title>
        <authorList>
            <person name="Parey E."/>
            <person name="Louis A."/>
            <person name="Montfort J."/>
            <person name="Bouchez O."/>
            <person name="Roques C."/>
            <person name="Iampietro C."/>
            <person name="Lluch J."/>
            <person name="Castinel A."/>
            <person name="Donnadieu C."/>
            <person name="Desvignes T."/>
            <person name="Floi Bucao C."/>
            <person name="Jouanno E."/>
            <person name="Wen M."/>
            <person name="Mejri S."/>
            <person name="Dirks R."/>
            <person name="Jansen H."/>
            <person name="Henkel C."/>
            <person name="Chen W.J."/>
            <person name="Zahm M."/>
            <person name="Cabau C."/>
            <person name="Klopp C."/>
            <person name="Thompson A.W."/>
            <person name="Robinson-Rechavi M."/>
            <person name="Braasch I."/>
            <person name="Lecointre G."/>
            <person name="Bobe J."/>
            <person name="Postlethwait J.H."/>
            <person name="Berthelot C."/>
            <person name="Roest Crollius H."/>
            <person name="Guiguen Y."/>
        </authorList>
    </citation>
    <scope>NUCLEOTIDE SEQUENCE</scope>
    <source>
        <strain evidence="2">WJC10195</strain>
    </source>
</reference>
<feature type="region of interest" description="Disordered" evidence="1">
    <location>
        <begin position="1"/>
        <end position="44"/>
    </location>
</feature>